<keyword evidence="2" id="KW-1185">Reference proteome</keyword>
<name>A0A5B6WII1_9ROSI</name>
<protein>
    <submittedName>
        <fullName evidence="1">Uncharacterized protein</fullName>
    </submittedName>
</protein>
<evidence type="ECO:0000313" key="2">
    <source>
        <dbReference type="Proteomes" id="UP000325315"/>
    </source>
</evidence>
<accession>A0A5B6WII1</accession>
<dbReference type="Proteomes" id="UP000325315">
    <property type="component" value="Unassembled WGS sequence"/>
</dbReference>
<gene>
    <name evidence="1" type="ORF">EPI10_021444</name>
</gene>
<proteinExistence type="predicted"/>
<reference evidence="2" key="1">
    <citation type="journal article" date="2019" name="Plant Biotechnol. J.">
        <title>Genome sequencing of the Australian wild diploid species Gossypium australe highlights disease resistance and delayed gland morphogenesis.</title>
        <authorList>
            <person name="Cai Y."/>
            <person name="Cai X."/>
            <person name="Wang Q."/>
            <person name="Wang P."/>
            <person name="Zhang Y."/>
            <person name="Cai C."/>
            <person name="Xu Y."/>
            <person name="Wang K."/>
            <person name="Zhou Z."/>
            <person name="Wang C."/>
            <person name="Geng S."/>
            <person name="Li B."/>
            <person name="Dong Q."/>
            <person name="Hou Y."/>
            <person name="Wang H."/>
            <person name="Ai P."/>
            <person name="Liu Z."/>
            <person name="Yi F."/>
            <person name="Sun M."/>
            <person name="An G."/>
            <person name="Cheng J."/>
            <person name="Zhang Y."/>
            <person name="Shi Q."/>
            <person name="Xie Y."/>
            <person name="Shi X."/>
            <person name="Chang Y."/>
            <person name="Huang F."/>
            <person name="Chen Y."/>
            <person name="Hong S."/>
            <person name="Mi L."/>
            <person name="Sun Q."/>
            <person name="Zhang L."/>
            <person name="Zhou B."/>
            <person name="Peng R."/>
            <person name="Zhang X."/>
            <person name="Liu F."/>
        </authorList>
    </citation>
    <scope>NUCLEOTIDE SEQUENCE [LARGE SCALE GENOMIC DNA]</scope>
    <source>
        <strain evidence="2">cv. PA1801</strain>
    </source>
</reference>
<sequence>MRQVEKELVWLKHLFWYSVDGNIYRDRACGGNEMEGLDYSAAYSTLLQPYLKEIKTKIRNTNHNLHSYRIYFRVRLILNQILQFSLYELYCLIGGNN</sequence>
<dbReference type="EMBL" id="SMMG02000003">
    <property type="protein sequence ID" value="KAA3481048.1"/>
    <property type="molecule type" value="Genomic_DNA"/>
</dbReference>
<evidence type="ECO:0000313" key="1">
    <source>
        <dbReference type="EMBL" id="KAA3481048.1"/>
    </source>
</evidence>
<comment type="caution">
    <text evidence="1">The sequence shown here is derived from an EMBL/GenBank/DDBJ whole genome shotgun (WGS) entry which is preliminary data.</text>
</comment>
<organism evidence="1 2">
    <name type="scientific">Gossypium australe</name>
    <dbReference type="NCBI Taxonomy" id="47621"/>
    <lineage>
        <taxon>Eukaryota</taxon>
        <taxon>Viridiplantae</taxon>
        <taxon>Streptophyta</taxon>
        <taxon>Embryophyta</taxon>
        <taxon>Tracheophyta</taxon>
        <taxon>Spermatophyta</taxon>
        <taxon>Magnoliopsida</taxon>
        <taxon>eudicotyledons</taxon>
        <taxon>Gunneridae</taxon>
        <taxon>Pentapetalae</taxon>
        <taxon>rosids</taxon>
        <taxon>malvids</taxon>
        <taxon>Malvales</taxon>
        <taxon>Malvaceae</taxon>
        <taxon>Malvoideae</taxon>
        <taxon>Gossypium</taxon>
    </lineage>
</organism>
<dbReference type="AlphaFoldDB" id="A0A5B6WII1"/>